<proteinExistence type="predicted"/>
<dbReference type="EMBL" id="GGEC01072611">
    <property type="protein sequence ID" value="MBX53095.1"/>
    <property type="molecule type" value="Transcribed_RNA"/>
</dbReference>
<organism evidence="1">
    <name type="scientific">Rhizophora mucronata</name>
    <name type="common">Asiatic mangrove</name>
    <dbReference type="NCBI Taxonomy" id="61149"/>
    <lineage>
        <taxon>Eukaryota</taxon>
        <taxon>Viridiplantae</taxon>
        <taxon>Streptophyta</taxon>
        <taxon>Embryophyta</taxon>
        <taxon>Tracheophyta</taxon>
        <taxon>Spermatophyta</taxon>
        <taxon>Magnoliopsida</taxon>
        <taxon>eudicotyledons</taxon>
        <taxon>Gunneridae</taxon>
        <taxon>Pentapetalae</taxon>
        <taxon>rosids</taxon>
        <taxon>fabids</taxon>
        <taxon>Malpighiales</taxon>
        <taxon>Rhizophoraceae</taxon>
        <taxon>Rhizophora</taxon>
    </lineage>
</organism>
<sequence>MPFHQNCQTVQSKRTIISDIFPEEMYFSRMTVGGR</sequence>
<name>A0A2P2PED3_RHIMU</name>
<dbReference type="AlphaFoldDB" id="A0A2P2PED3"/>
<protein>
    <submittedName>
        <fullName evidence="1">Uncharacterized protein</fullName>
    </submittedName>
</protein>
<evidence type="ECO:0000313" key="1">
    <source>
        <dbReference type="EMBL" id="MBX53095.1"/>
    </source>
</evidence>
<accession>A0A2P2PED3</accession>
<reference evidence="1" key="1">
    <citation type="submission" date="2018-02" db="EMBL/GenBank/DDBJ databases">
        <title>Rhizophora mucronata_Transcriptome.</title>
        <authorList>
            <person name="Meera S.P."/>
            <person name="Sreeshan A."/>
            <person name="Augustine A."/>
        </authorList>
    </citation>
    <scope>NUCLEOTIDE SEQUENCE</scope>
    <source>
        <tissue evidence="1">Leaf</tissue>
    </source>
</reference>